<sequence length="81" mass="9212">MIANHDDDDSRSAKFGPAIVDSDLTIHLFYPANSRTKLEEAIFKTKVALGVRRQIISRFTIDDSIGREVYHVIFTISDFII</sequence>
<organism evidence="1 2">
    <name type="scientific">Enterococcus pseudoavium</name>
    <dbReference type="NCBI Taxonomy" id="44007"/>
    <lineage>
        <taxon>Bacteria</taxon>
        <taxon>Bacillati</taxon>
        <taxon>Bacillota</taxon>
        <taxon>Bacilli</taxon>
        <taxon>Lactobacillales</taxon>
        <taxon>Enterococcaceae</taxon>
        <taxon>Enterococcus</taxon>
    </lineage>
</organism>
<dbReference type="EMBL" id="JARQAI010000024">
    <property type="protein sequence ID" value="MDT2737958.1"/>
    <property type="molecule type" value="Genomic_DNA"/>
</dbReference>
<dbReference type="AlphaFoldDB" id="A0AAE4L3I6"/>
<dbReference type="Proteomes" id="UP001180842">
    <property type="component" value="Unassembled WGS sequence"/>
</dbReference>
<dbReference type="RefSeq" id="WP_311797459.1">
    <property type="nucleotide sequence ID" value="NZ_JARQAI010000024.1"/>
</dbReference>
<evidence type="ECO:0000313" key="2">
    <source>
        <dbReference type="Proteomes" id="UP001180842"/>
    </source>
</evidence>
<accession>A0AAE4L3I6</accession>
<reference evidence="1" key="1">
    <citation type="submission" date="2023-03" db="EMBL/GenBank/DDBJ databases">
        <authorList>
            <person name="Shen W."/>
            <person name="Cai J."/>
        </authorList>
    </citation>
    <scope>NUCLEOTIDE SEQUENCE</scope>
    <source>
        <strain evidence="1">P69-2</strain>
    </source>
</reference>
<comment type="caution">
    <text evidence="1">The sequence shown here is derived from an EMBL/GenBank/DDBJ whole genome shotgun (WGS) entry which is preliminary data.</text>
</comment>
<evidence type="ECO:0000313" key="1">
    <source>
        <dbReference type="EMBL" id="MDT2737958.1"/>
    </source>
</evidence>
<proteinExistence type="predicted"/>
<protein>
    <submittedName>
        <fullName evidence="1">Uncharacterized protein</fullName>
    </submittedName>
</protein>
<gene>
    <name evidence="1" type="ORF">P7H00_12640</name>
</gene>
<name>A0AAE4L3I6_9ENTE</name>